<evidence type="ECO:0000259" key="9">
    <source>
        <dbReference type="PROSITE" id="PS50011"/>
    </source>
</evidence>
<dbReference type="PANTHER" id="PTHR43671:SF98">
    <property type="entry name" value="SERINE_THREONINE-PROTEIN KINASE NEK11"/>
    <property type="match status" value="1"/>
</dbReference>
<dbReference type="SMART" id="SM00220">
    <property type="entry name" value="S_TKc"/>
    <property type="match status" value="1"/>
</dbReference>
<dbReference type="PROSITE" id="PS50011">
    <property type="entry name" value="PROTEIN_KINASE_DOM"/>
    <property type="match status" value="1"/>
</dbReference>
<dbReference type="InterPro" id="IPR050660">
    <property type="entry name" value="NEK_Ser/Thr_kinase"/>
</dbReference>
<dbReference type="PANTHER" id="PTHR43671">
    <property type="entry name" value="SERINE/THREONINE-PROTEIN KINASE NEK"/>
    <property type="match status" value="1"/>
</dbReference>
<dbReference type="InterPro" id="IPR008271">
    <property type="entry name" value="Ser/Thr_kinase_AS"/>
</dbReference>
<dbReference type="OrthoDB" id="310217at2759"/>
<dbReference type="GO" id="GO:0005524">
    <property type="term" value="F:ATP binding"/>
    <property type="evidence" value="ECO:0007669"/>
    <property type="project" value="UniProtKB-KW"/>
</dbReference>
<dbReference type="Pfam" id="PF00069">
    <property type="entry name" value="Pkinase"/>
    <property type="match status" value="1"/>
</dbReference>
<dbReference type="Proteomes" id="UP000799771">
    <property type="component" value="Unassembled WGS sequence"/>
</dbReference>
<evidence type="ECO:0000256" key="6">
    <source>
        <dbReference type="ARBA" id="ARBA00022840"/>
    </source>
</evidence>
<evidence type="ECO:0000256" key="2">
    <source>
        <dbReference type="ARBA" id="ARBA00022527"/>
    </source>
</evidence>
<dbReference type="InterPro" id="IPR000719">
    <property type="entry name" value="Prot_kinase_dom"/>
</dbReference>
<dbReference type="GeneID" id="54410318"/>
<evidence type="ECO:0000256" key="5">
    <source>
        <dbReference type="ARBA" id="ARBA00022777"/>
    </source>
</evidence>
<reference evidence="10" key="1">
    <citation type="journal article" date="2020" name="Stud. Mycol.">
        <title>101 Dothideomycetes genomes: a test case for predicting lifestyles and emergence of pathogens.</title>
        <authorList>
            <person name="Haridas S."/>
            <person name="Albert R."/>
            <person name="Binder M."/>
            <person name="Bloem J."/>
            <person name="Labutti K."/>
            <person name="Salamov A."/>
            <person name="Andreopoulos B."/>
            <person name="Baker S."/>
            <person name="Barry K."/>
            <person name="Bills G."/>
            <person name="Bluhm B."/>
            <person name="Cannon C."/>
            <person name="Castanera R."/>
            <person name="Culley D."/>
            <person name="Daum C."/>
            <person name="Ezra D."/>
            <person name="Gonzalez J."/>
            <person name="Henrissat B."/>
            <person name="Kuo A."/>
            <person name="Liang C."/>
            <person name="Lipzen A."/>
            <person name="Lutzoni F."/>
            <person name="Magnuson J."/>
            <person name="Mondo S."/>
            <person name="Nolan M."/>
            <person name="Ohm R."/>
            <person name="Pangilinan J."/>
            <person name="Park H.-J."/>
            <person name="Ramirez L."/>
            <person name="Alfaro M."/>
            <person name="Sun H."/>
            <person name="Tritt A."/>
            <person name="Yoshinaga Y."/>
            <person name="Zwiers L.-H."/>
            <person name="Turgeon B."/>
            <person name="Goodwin S."/>
            <person name="Spatafora J."/>
            <person name="Crous P."/>
            <person name="Grigoriev I."/>
        </authorList>
    </citation>
    <scope>NUCLEOTIDE SEQUENCE</scope>
    <source>
        <strain evidence="10">CBS 119687</strain>
    </source>
</reference>
<sequence length="358" mass="40547">MPNNPADGFPGKHTFKRQVQKGSEGVVNAWTHTSTGVVVAVKVIKSKAELPREVEILTKLPLHDSVIMCLAFYDKQPVSDTFSIVLEYCPLGDLYDLYWTKAMVKNRAVVAERTMWTVLSQLLSAVAFLHEGIGCRNPLDVDYWKPVVHRDIKMENILVKSLGSKDDWSEMVIKLGDFGLSAWYDPTNPIPSETTGTPLCWPPETTWENKTMTPAGDVWAVGTVIHEMAHGFKPVVDMVLTKKKWYGENVGRPYPEHWHEATKKHFWFAKSPRKVLPINVDSHALDPRSHRPTPKYSNSLNECMMMALTMEMDERPGSGVLSAHVEEAYAEYLFQELRIENERETAAAAEDGDEAWYV</sequence>
<keyword evidence="2" id="KW-0723">Serine/threonine-protein kinase</keyword>
<comment type="catalytic activity">
    <reaction evidence="8">
        <text>L-seryl-[protein] + ATP = O-phospho-L-seryl-[protein] + ADP + H(+)</text>
        <dbReference type="Rhea" id="RHEA:17989"/>
        <dbReference type="Rhea" id="RHEA-COMP:9863"/>
        <dbReference type="Rhea" id="RHEA-COMP:11604"/>
        <dbReference type="ChEBI" id="CHEBI:15378"/>
        <dbReference type="ChEBI" id="CHEBI:29999"/>
        <dbReference type="ChEBI" id="CHEBI:30616"/>
        <dbReference type="ChEBI" id="CHEBI:83421"/>
        <dbReference type="ChEBI" id="CHEBI:456216"/>
        <dbReference type="EC" id="2.7.11.1"/>
    </reaction>
</comment>
<dbReference type="RefSeq" id="XP_033518668.1">
    <property type="nucleotide sequence ID" value="XM_033669886.1"/>
</dbReference>
<organism evidence="10 11">
    <name type="scientific">Dothidotthia symphoricarpi CBS 119687</name>
    <dbReference type="NCBI Taxonomy" id="1392245"/>
    <lineage>
        <taxon>Eukaryota</taxon>
        <taxon>Fungi</taxon>
        <taxon>Dikarya</taxon>
        <taxon>Ascomycota</taxon>
        <taxon>Pezizomycotina</taxon>
        <taxon>Dothideomycetes</taxon>
        <taxon>Pleosporomycetidae</taxon>
        <taxon>Pleosporales</taxon>
        <taxon>Dothidotthiaceae</taxon>
        <taxon>Dothidotthia</taxon>
    </lineage>
</organism>
<keyword evidence="6" id="KW-0067">ATP-binding</keyword>
<dbReference type="AlphaFoldDB" id="A0A6A5ZZ29"/>
<evidence type="ECO:0000256" key="8">
    <source>
        <dbReference type="ARBA" id="ARBA00048679"/>
    </source>
</evidence>
<dbReference type="CDD" id="cd00180">
    <property type="entry name" value="PKc"/>
    <property type="match status" value="1"/>
</dbReference>
<evidence type="ECO:0000313" key="10">
    <source>
        <dbReference type="EMBL" id="KAF2124275.1"/>
    </source>
</evidence>
<dbReference type="GO" id="GO:0004674">
    <property type="term" value="F:protein serine/threonine kinase activity"/>
    <property type="evidence" value="ECO:0007669"/>
    <property type="project" value="UniProtKB-KW"/>
</dbReference>
<dbReference type="GO" id="GO:0005634">
    <property type="term" value="C:nucleus"/>
    <property type="evidence" value="ECO:0007669"/>
    <property type="project" value="TreeGrafter"/>
</dbReference>
<name>A0A6A5ZZ29_9PLEO</name>
<keyword evidence="4" id="KW-0547">Nucleotide-binding</keyword>
<gene>
    <name evidence="10" type="ORF">P153DRAFT_379780</name>
</gene>
<evidence type="ECO:0000256" key="4">
    <source>
        <dbReference type="ARBA" id="ARBA00022741"/>
    </source>
</evidence>
<keyword evidence="11" id="KW-1185">Reference proteome</keyword>
<evidence type="ECO:0000313" key="11">
    <source>
        <dbReference type="Proteomes" id="UP000799771"/>
    </source>
</evidence>
<dbReference type="InterPro" id="IPR011009">
    <property type="entry name" value="Kinase-like_dom_sf"/>
</dbReference>
<keyword evidence="5 10" id="KW-0418">Kinase</keyword>
<dbReference type="Gene3D" id="1.10.510.10">
    <property type="entry name" value="Transferase(Phosphotransferase) domain 1"/>
    <property type="match status" value="1"/>
</dbReference>
<dbReference type="SUPFAM" id="SSF56112">
    <property type="entry name" value="Protein kinase-like (PK-like)"/>
    <property type="match status" value="1"/>
</dbReference>
<accession>A0A6A5ZZ29</accession>
<dbReference type="PROSITE" id="PS00108">
    <property type="entry name" value="PROTEIN_KINASE_ST"/>
    <property type="match status" value="1"/>
</dbReference>
<dbReference type="EC" id="2.7.11.1" evidence="1"/>
<evidence type="ECO:0000256" key="1">
    <source>
        <dbReference type="ARBA" id="ARBA00012513"/>
    </source>
</evidence>
<proteinExistence type="predicted"/>
<comment type="catalytic activity">
    <reaction evidence="7">
        <text>L-threonyl-[protein] + ATP = O-phospho-L-threonyl-[protein] + ADP + H(+)</text>
        <dbReference type="Rhea" id="RHEA:46608"/>
        <dbReference type="Rhea" id="RHEA-COMP:11060"/>
        <dbReference type="Rhea" id="RHEA-COMP:11605"/>
        <dbReference type="ChEBI" id="CHEBI:15378"/>
        <dbReference type="ChEBI" id="CHEBI:30013"/>
        <dbReference type="ChEBI" id="CHEBI:30616"/>
        <dbReference type="ChEBI" id="CHEBI:61977"/>
        <dbReference type="ChEBI" id="CHEBI:456216"/>
        <dbReference type="EC" id="2.7.11.1"/>
    </reaction>
</comment>
<evidence type="ECO:0000256" key="7">
    <source>
        <dbReference type="ARBA" id="ARBA00047899"/>
    </source>
</evidence>
<protein>
    <recommendedName>
        <fullName evidence="1">non-specific serine/threonine protein kinase</fullName>
        <ecNumber evidence="1">2.7.11.1</ecNumber>
    </recommendedName>
</protein>
<feature type="domain" description="Protein kinase" evidence="9">
    <location>
        <begin position="13"/>
        <end position="333"/>
    </location>
</feature>
<evidence type="ECO:0000256" key="3">
    <source>
        <dbReference type="ARBA" id="ARBA00022679"/>
    </source>
</evidence>
<dbReference type="EMBL" id="ML977520">
    <property type="protein sequence ID" value="KAF2124275.1"/>
    <property type="molecule type" value="Genomic_DNA"/>
</dbReference>
<keyword evidence="3" id="KW-0808">Transferase</keyword>